<evidence type="ECO:0000256" key="2">
    <source>
        <dbReference type="ARBA" id="ARBA00005551"/>
    </source>
</evidence>
<evidence type="ECO:0000256" key="5">
    <source>
        <dbReference type="ARBA" id="ARBA00022989"/>
    </source>
</evidence>
<keyword evidence="6 7" id="KW-0472">Membrane</keyword>
<reference evidence="9 10" key="1">
    <citation type="submission" date="2018-05" db="EMBL/GenBank/DDBJ databases">
        <title>genome sequencing of Nitrosopumilus sp. NM25.</title>
        <authorList>
            <person name="Mori K."/>
            <person name="Nakagawa T."/>
        </authorList>
    </citation>
    <scope>NUCLEOTIDE SEQUENCE [LARGE SCALE GENOMIC DNA]</scope>
    <source>
        <strain evidence="9 10">NM25</strain>
    </source>
</reference>
<comment type="caution">
    <text evidence="9">The sequence shown here is derived from an EMBL/GenBank/DDBJ whole genome shotgun (WGS) entry which is preliminary data.</text>
</comment>
<comment type="subcellular location">
    <subcellularLocation>
        <location evidence="1">Membrane</location>
        <topology evidence="1">Multi-pass membrane protein</topology>
    </subcellularLocation>
</comment>
<evidence type="ECO:0000256" key="1">
    <source>
        <dbReference type="ARBA" id="ARBA00004141"/>
    </source>
</evidence>
<accession>A0A2S2KPQ6</accession>
<feature type="transmembrane region" description="Helical" evidence="7">
    <location>
        <begin position="103"/>
        <end position="121"/>
    </location>
</feature>
<evidence type="ECO:0000256" key="6">
    <source>
        <dbReference type="ARBA" id="ARBA00023136"/>
    </source>
</evidence>
<dbReference type="PANTHER" id="PTHR42751">
    <property type="entry name" value="SODIUM/HYDROGEN EXCHANGER FAMILY/TRKA DOMAIN PROTEIN"/>
    <property type="match status" value="1"/>
</dbReference>
<dbReference type="OrthoDB" id="43518at2157"/>
<comment type="similarity">
    <text evidence="2">Belongs to the monovalent cation:proton antiporter 2 (CPA2) transporter (TC 2.A.37) family.</text>
</comment>
<feature type="transmembrane region" description="Helical" evidence="7">
    <location>
        <begin position="133"/>
        <end position="154"/>
    </location>
</feature>
<dbReference type="RefSeq" id="WP_109876322.1">
    <property type="nucleotide sequence ID" value="NZ_AP026695.1"/>
</dbReference>
<feature type="transmembrane region" description="Helical" evidence="7">
    <location>
        <begin position="197"/>
        <end position="214"/>
    </location>
</feature>
<evidence type="ECO:0000256" key="4">
    <source>
        <dbReference type="ARBA" id="ARBA00022692"/>
    </source>
</evidence>
<evidence type="ECO:0000313" key="10">
    <source>
        <dbReference type="Proteomes" id="UP000245829"/>
    </source>
</evidence>
<dbReference type="AlphaFoldDB" id="A0A2S2KPQ6"/>
<keyword evidence="5 7" id="KW-1133">Transmembrane helix</keyword>
<protein>
    <recommendedName>
        <fullName evidence="8">Cation/H+ exchanger transmembrane domain-containing protein</fullName>
    </recommendedName>
</protein>
<sequence>MQNISLQIDTSEIHSSLNTTVTSLIEQITPDLPHTTFVTDLAFIMIIGAVVTLAFFKIRQPLIIGYLFAGMLIGPLSPFWSWVLPEGGPSSDSSGGVGILSDISALNLFSEIGVILLLFVIGIEFPYAKIKSIGRVAVGVGTMGLFSTLGVVFYTATALGMEFLDALFIAAALSISSTAIIVKILEEMGRIKKESSILVLGILIVEDVIAVILISSLQSIALVGTVSIESVIVVVLVAVGLIVGTFTIGTRIIPPLIDRVAEAEHREILLLSILGVCFGYALLANVVGLSVAIGAFLAGVLIAESKSSEVAKLLSSPIKDMFVAIFFISVGALMDISQLENHIFLAIALIAVAIGMKFGGNLIGNLVFRQKRSKAIRSAFTLAAPRGEFSIVIVKVGVDIGAVSAFLFPLMGIISIITAFISPFLVKAGDKIIPTLKEKQDV</sequence>
<keyword evidence="4 7" id="KW-0812">Transmembrane</keyword>
<feature type="transmembrane region" description="Helical" evidence="7">
    <location>
        <begin position="343"/>
        <end position="363"/>
    </location>
</feature>
<dbReference type="Proteomes" id="UP000245829">
    <property type="component" value="Unassembled WGS sequence"/>
</dbReference>
<feature type="transmembrane region" description="Helical" evidence="7">
    <location>
        <begin position="63"/>
        <end position="83"/>
    </location>
</feature>
<dbReference type="InterPro" id="IPR006153">
    <property type="entry name" value="Cation/H_exchanger_TM"/>
</dbReference>
<dbReference type="EMBL" id="BGKI01000002">
    <property type="protein sequence ID" value="GBH33660.1"/>
    <property type="molecule type" value="Genomic_DNA"/>
</dbReference>
<dbReference type="GeneID" id="76209803"/>
<feature type="transmembrane region" description="Helical" evidence="7">
    <location>
        <begin position="268"/>
        <end position="298"/>
    </location>
</feature>
<dbReference type="InterPro" id="IPR038770">
    <property type="entry name" value="Na+/solute_symporter_sf"/>
</dbReference>
<gene>
    <name evidence="9" type="ORF">NZNM25_04510</name>
</gene>
<keyword evidence="10" id="KW-1185">Reference proteome</keyword>
<dbReference type="Pfam" id="PF00999">
    <property type="entry name" value="Na_H_Exchanger"/>
    <property type="match status" value="1"/>
</dbReference>
<organism evidence="9 10">
    <name type="scientific">Nitrosopumilus zosterae</name>
    <dbReference type="NCBI Taxonomy" id="718286"/>
    <lineage>
        <taxon>Archaea</taxon>
        <taxon>Nitrososphaerota</taxon>
        <taxon>Nitrososphaeria</taxon>
        <taxon>Nitrosopumilales</taxon>
        <taxon>Nitrosopumilaceae</taxon>
        <taxon>Nitrosopumilus</taxon>
    </lineage>
</organism>
<feature type="transmembrane region" description="Helical" evidence="7">
    <location>
        <begin position="406"/>
        <end position="426"/>
    </location>
</feature>
<feature type="transmembrane region" description="Helical" evidence="7">
    <location>
        <begin position="220"/>
        <end position="248"/>
    </location>
</feature>
<dbReference type="GO" id="GO:0015297">
    <property type="term" value="F:antiporter activity"/>
    <property type="evidence" value="ECO:0007669"/>
    <property type="project" value="InterPro"/>
</dbReference>
<keyword evidence="3" id="KW-0813">Transport</keyword>
<name>A0A2S2KPQ6_9ARCH</name>
<feature type="domain" description="Cation/H+ exchanger transmembrane" evidence="8">
    <location>
        <begin position="49"/>
        <end position="426"/>
    </location>
</feature>
<dbReference type="Gene3D" id="1.20.1530.20">
    <property type="match status" value="1"/>
</dbReference>
<proteinExistence type="inferred from homology"/>
<dbReference type="GO" id="GO:1902600">
    <property type="term" value="P:proton transmembrane transport"/>
    <property type="evidence" value="ECO:0007669"/>
    <property type="project" value="InterPro"/>
</dbReference>
<dbReference type="GO" id="GO:0016020">
    <property type="term" value="C:membrane"/>
    <property type="evidence" value="ECO:0007669"/>
    <property type="project" value="UniProtKB-SubCell"/>
</dbReference>
<dbReference type="PANTHER" id="PTHR42751:SF3">
    <property type="entry name" value="SODIUM_GLUTAMATE SYMPORTER"/>
    <property type="match status" value="1"/>
</dbReference>
<evidence type="ECO:0000256" key="3">
    <source>
        <dbReference type="ARBA" id="ARBA00022448"/>
    </source>
</evidence>
<feature type="transmembrane region" description="Helical" evidence="7">
    <location>
        <begin position="166"/>
        <end position="185"/>
    </location>
</feature>
<evidence type="ECO:0000313" key="9">
    <source>
        <dbReference type="EMBL" id="GBH33660.1"/>
    </source>
</evidence>
<evidence type="ECO:0000259" key="8">
    <source>
        <dbReference type="Pfam" id="PF00999"/>
    </source>
</evidence>
<feature type="transmembrane region" description="Helical" evidence="7">
    <location>
        <begin position="37"/>
        <end position="56"/>
    </location>
</feature>
<evidence type="ECO:0000256" key="7">
    <source>
        <dbReference type="SAM" id="Phobius"/>
    </source>
</evidence>